<dbReference type="EMBL" id="CABEEZ010000021">
    <property type="protein sequence ID" value="VTR20884.1"/>
    <property type="molecule type" value="Genomic_DNA"/>
</dbReference>
<accession>A0A4U9TWV9</accession>
<protein>
    <submittedName>
        <fullName evidence="1">Uncharacterized protein</fullName>
    </submittedName>
</protein>
<reference evidence="1" key="1">
    <citation type="submission" date="2019-05" db="EMBL/GenBank/DDBJ databases">
        <authorList>
            <consortium name="Pathogen Informatics"/>
        </authorList>
    </citation>
    <scope>NUCLEOTIDE SEQUENCE [LARGE SCALE GENOMIC DNA]</scope>
    <source>
        <strain evidence="1">NCTC12965</strain>
    </source>
</reference>
<organism evidence="1">
    <name type="scientific">Serratia fonticola</name>
    <dbReference type="NCBI Taxonomy" id="47917"/>
    <lineage>
        <taxon>Bacteria</taxon>
        <taxon>Pseudomonadati</taxon>
        <taxon>Pseudomonadota</taxon>
        <taxon>Gammaproteobacteria</taxon>
        <taxon>Enterobacterales</taxon>
        <taxon>Yersiniaceae</taxon>
        <taxon>Serratia</taxon>
    </lineage>
</organism>
<name>A0A4U9TWV9_SERFO</name>
<gene>
    <name evidence="1" type="ORF">NCTC12965_01150</name>
</gene>
<proteinExistence type="predicted"/>
<evidence type="ECO:0000313" key="1">
    <source>
        <dbReference type="EMBL" id="VTR20884.1"/>
    </source>
</evidence>
<sequence>MESRIQFRIENETKLLAQKAAESERDDLK</sequence>
<dbReference type="AlphaFoldDB" id="A0A4U9TWV9"/>